<dbReference type="Proteomes" id="UP000195667">
    <property type="component" value="Unassembled WGS sequence"/>
</dbReference>
<feature type="chain" id="PRO_5012955402" description="Sortilin N-terminal domain-containing protein" evidence="1">
    <location>
        <begin position="27"/>
        <end position="824"/>
    </location>
</feature>
<dbReference type="OrthoDB" id="5711096at2"/>
<keyword evidence="3" id="KW-1185">Reference proteome</keyword>
<dbReference type="InterPro" id="IPR050310">
    <property type="entry name" value="VPS10-sortilin"/>
</dbReference>
<evidence type="ECO:0008006" key="4">
    <source>
        <dbReference type="Google" id="ProtNLM"/>
    </source>
</evidence>
<sequence>MKQSTFSFKVMALPFFLSSSVFLAHAHAATSLASQPWQSITPGAGGWFEAVGIGPTGTIIAASDLSGAYLSTTNGISWLAIGAPQGLLSTHISSIGFHKTNPQIILLGSDDGIYRSANQGRKFTLTQADRYITSIQFSPGTPATYYAAGHTAYNSASPTIYLSTNSGLSWTSQAATGLSNARIQKLVIHPKRSNELYAVSSPDRFVSLALRAVYKSTDSGQTWSAIGTTLGDAFDFALSPSNPNDMYLSTTTGVYYSADAGTTWSTTGQAQEFDYFGNNVGYSVWLDAKNTNSLRLVSNALSVWETARWGIWAATKKGSDFTWRFINNNTALGGRKSGWEIPDYWHFSSLQNTDLLSNFYYTGESLRTMAIDPRNANRMLFVNAQWLFNTTDGGISFKQYFTKASATGGWRSRGIENINTLDVAASRWKTGKNVKNVIFGGYADMGCWRSLDNGVSWESCNPTQLVTSPPIAATPSMRDFKAMPASATKPVRLASASPLILPRPYHGRLNLNMYRAPFETALAAGGGWRGAGGNATSFAIDQANVGKVWAAMGDDINQHMTLLRSTNSGKFDSWQDANNGIAVEDQKLIYGITVDPNSPVTQRTVFLTANGEVYRSVDDGVNWLKVLSCRDKTANLNYCTTTAVDYFNSKLVYAAGSAGLFVSKDGGDSWDWTESTHMIKPESLTDTFNAYLERYFISRIVADPFTPSRAYMAVVDTRSAGGKGGLWAATEGNNWQQLYANPYMRSVAVSPFVKNEWVATSSMAYTSGGYSPQSMGVLRFNLNGKWEQLNKGLSYNNISSIAYGAQSGRLVLGSLGQGVMKNWR</sequence>
<dbReference type="PANTHER" id="PTHR12106">
    <property type="entry name" value="SORTILIN RELATED"/>
    <property type="match status" value="1"/>
</dbReference>
<dbReference type="EMBL" id="FUKI01000120">
    <property type="protein sequence ID" value="SJM93516.1"/>
    <property type="molecule type" value="Genomic_DNA"/>
</dbReference>
<dbReference type="InterPro" id="IPR036278">
    <property type="entry name" value="Sialidase_sf"/>
</dbReference>
<name>A0A1R4HBG6_9GAMM</name>
<dbReference type="CDD" id="cd15482">
    <property type="entry name" value="Sialidase_non-viral"/>
    <property type="match status" value="1"/>
</dbReference>
<dbReference type="AlphaFoldDB" id="A0A1R4HBG6"/>
<accession>A0A1R4HBG6</accession>
<dbReference type="InterPro" id="IPR015943">
    <property type="entry name" value="WD40/YVTN_repeat-like_dom_sf"/>
</dbReference>
<dbReference type="RefSeq" id="WP_087143879.1">
    <property type="nucleotide sequence ID" value="NZ_FUKI01000120.1"/>
</dbReference>
<organism evidence="2 3">
    <name type="scientific">Crenothrix polyspora</name>
    <dbReference type="NCBI Taxonomy" id="360316"/>
    <lineage>
        <taxon>Bacteria</taxon>
        <taxon>Pseudomonadati</taxon>
        <taxon>Pseudomonadota</taxon>
        <taxon>Gammaproteobacteria</taxon>
        <taxon>Methylococcales</taxon>
        <taxon>Crenotrichaceae</taxon>
        <taxon>Crenothrix</taxon>
    </lineage>
</organism>
<gene>
    <name evidence="2" type="ORF">CRENPOLYSF1_440003</name>
</gene>
<dbReference type="SUPFAM" id="SSF50939">
    <property type="entry name" value="Sialidases"/>
    <property type="match status" value="1"/>
</dbReference>
<dbReference type="PANTHER" id="PTHR12106:SF27">
    <property type="entry name" value="SORTILIN-RELATED RECEPTOR"/>
    <property type="match status" value="1"/>
</dbReference>
<reference evidence="3" key="1">
    <citation type="submission" date="2017-02" db="EMBL/GenBank/DDBJ databases">
        <authorList>
            <person name="Daims H."/>
        </authorList>
    </citation>
    <scope>NUCLEOTIDE SEQUENCE [LARGE SCALE GENOMIC DNA]</scope>
</reference>
<evidence type="ECO:0000256" key="1">
    <source>
        <dbReference type="SAM" id="SignalP"/>
    </source>
</evidence>
<dbReference type="SUPFAM" id="SSF110296">
    <property type="entry name" value="Oligoxyloglucan reducing end-specific cellobiohydrolase"/>
    <property type="match status" value="2"/>
</dbReference>
<dbReference type="Gene3D" id="2.130.10.10">
    <property type="entry name" value="YVTN repeat-like/Quinoprotein amine dehydrogenase"/>
    <property type="match status" value="5"/>
</dbReference>
<evidence type="ECO:0000313" key="2">
    <source>
        <dbReference type="EMBL" id="SJM93516.1"/>
    </source>
</evidence>
<feature type="signal peptide" evidence="1">
    <location>
        <begin position="1"/>
        <end position="26"/>
    </location>
</feature>
<proteinExistence type="predicted"/>
<protein>
    <recommendedName>
        <fullName evidence="4">Sortilin N-terminal domain-containing protein</fullName>
    </recommendedName>
</protein>
<keyword evidence="1" id="KW-0732">Signal</keyword>
<evidence type="ECO:0000313" key="3">
    <source>
        <dbReference type="Proteomes" id="UP000195667"/>
    </source>
</evidence>